<sequence>MNGLLQWSIPTLMAILFLLLWLRGTKKDRAFARMLASKTWILEKASLYEFSRLVICLQLKSETGESFQLMVTDLHPQLEDFVHLAADHLGTNHRCDHGLDGPIHFRFLSKPREGWSAMIVSSVTTYLELVKKKEGEST</sequence>
<gene>
    <name evidence="2" type="ORF">A3A33_04485</name>
</gene>
<keyword evidence="1" id="KW-0472">Membrane</keyword>
<proteinExistence type="predicted"/>
<evidence type="ECO:0000313" key="3">
    <source>
        <dbReference type="Proteomes" id="UP000179047"/>
    </source>
</evidence>
<accession>A0A1F8GXJ4</accession>
<name>A0A1F8GXJ4_9BACT</name>
<dbReference type="STRING" id="1802701.A3A33_04485"/>
<organism evidence="2 3">
    <name type="scientific">Candidatus Yanofskybacteria bacterium RIFCSPLOWO2_01_FULL_49_25</name>
    <dbReference type="NCBI Taxonomy" id="1802701"/>
    <lineage>
        <taxon>Bacteria</taxon>
        <taxon>Candidatus Yanofskyibacteriota</taxon>
    </lineage>
</organism>
<feature type="transmembrane region" description="Helical" evidence="1">
    <location>
        <begin position="6"/>
        <end position="24"/>
    </location>
</feature>
<protein>
    <submittedName>
        <fullName evidence="2">Uncharacterized protein</fullName>
    </submittedName>
</protein>
<keyword evidence="1" id="KW-1133">Transmembrane helix</keyword>
<reference evidence="2 3" key="1">
    <citation type="journal article" date="2016" name="Nat. Commun.">
        <title>Thousands of microbial genomes shed light on interconnected biogeochemical processes in an aquifer system.</title>
        <authorList>
            <person name="Anantharaman K."/>
            <person name="Brown C.T."/>
            <person name="Hug L.A."/>
            <person name="Sharon I."/>
            <person name="Castelle C.J."/>
            <person name="Probst A.J."/>
            <person name="Thomas B.C."/>
            <person name="Singh A."/>
            <person name="Wilkins M.J."/>
            <person name="Karaoz U."/>
            <person name="Brodie E.L."/>
            <person name="Williams K.H."/>
            <person name="Hubbard S.S."/>
            <person name="Banfield J.F."/>
        </authorList>
    </citation>
    <scope>NUCLEOTIDE SEQUENCE [LARGE SCALE GENOMIC DNA]</scope>
</reference>
<keyword evidence="1" id="KW-0812">Transmembrane</keyword>
<evidence type="ECO:0000313" key="2">
    <source>
        <dbReference type="EMBL" id="OGN29720.1"/>
    </source>
</evidence>
<comment type="caution">
    <text evidence="2">The sequence shown here is derived from an EMBL/GenBank/DDBJ whole genome shotgun (WGS) entry which is preliminary data.</text>
</comment>
<dbReference type="Proteomes" id="UP000179047">
    <property type="component" value="Unassembled WGS sequence"/>
</dbReference>
<evidence type="ECO:0000256" key="1">
    <source>
        <dbReference type="SAM" id="Phobius"/>
    </source>
</evidence>
<dbReference type="EMBL" id="MGKP01000003">
    <property type="protein sequence ID" value="OGN29720.1"/>
    <property type="molecule type" value="Genomic_DNA"/>
</dbReference>
<dbReference type="AlphaFoldDB" id="A0A1F8GXJ4"/>